<keyword evidence="3" id="KW-0805">Transcription regulation</keyword>
<feature type="compositionally biased region" description="Low complexity" evidence="7">
    <location>
        <begin position="165"/>
        <end position="175"/>
    </location>
</feature>
<feature type="compositionally biased region" description="Low complexity" evidence="7">
    <location>
        <begin position="24"/>
        <end position="37"/>
    </location>
</feature>
<feature type="compositionally biased region" description="Low complexity" evidence="7">
    <location>
        <begin position="190"/>
        <end position="219"/>
    </location>
</feature>
<dbReference type="InParanoid" id="A0A5J5EUS8"/>
<evidence type="ECO:0000313" key="10">
    <source>
        <dbReference type="EMBL" id="KAA8902936.1"/>
    </source>
</evidence>
<dbReference type="Pfam" id="PF00172">
    <property type="entry name" value="Zn_clus"/>
    <property type="match status" value="1"/>
</dbReference>
<dbReference type="InterPro" id="IPR013087">
    <property type="entry name" value="Znf_C2H2_type"/>
</dbReference>
<feature type="domain" description="C2H2-type" evidence="9">
    <location>
        <begin position="45"/>
        <end position="72"/>
    </location>
</feature>
<sequence>MAAAAAAYDQHHPQGPTTHEYDKPASSASPPPSTAAAASAASELFTCLVCQKGFEKRTSRDRHTRRCRKKRPEDIIPRKKSCTHCANSKARCDQRRPQCTRCRSKGLSGCEYAYQQPHPEPPAQSQPHNIDLAFTDTMLLGDVDMNLSSDLFGWVSCPPSQHTPQQQQQQQQQQQLAHRRSTGSACLFPTSSSDSLHLSTPSLTVGHSSSSDSPTPNSSAYDFDLITTNLPTADDHCSPLSQHTAIIPRPHQALPHSAYPQVEFVSRLLCAFPALLKKPNTAPPFIHRTRLLPGQRSEPLANITALVHLSSVKSADNKTFVASCMETEWQRLEKAIVTATSASASTDSWAILEYYQALVVISLVKLIEGDLELKYIHTLENCAARIGFEGMFVEQDDPTRGEDVWQSWLLLESKRRTFVTHYLIDRVFHYRNGMLPMACDGMSQVQLPSARGVWEAQNAEDWEEESQNARSLPGWEGKKTEWITLEELWIGSPRMPAFYAGIDMLSTALMADTVVHTGEGYKNHVNRGECN</sequence>
<protein>
    <recommendedName>
        <fullName evidence="12">Zn(2)-C6 fungal-type domain-containing protein</fullName>
    </recommendedName>
</protein>
<dbReference type="OrthoDB" id="2441642at2759"/>
<evidence type="ECO:0000256" key="1">
    <source>
        <dbReference type="ARBA" id="ARBA00022723"/>
    </source>
</evidence>
<evidence type="ECO:0008006" key="12">
    <source>
        <dbReference type="Google" id="ProtNLM"/>
    </source>
</evidence>
<keyword evidence="1" id="KW-0479">Metal-binding</keyword>
<dbReference type="InterPro" id="IPR001138">
    <property type="entry name" value="Zn2Cys6_DnaBD"/>
</dbReference>
<dbReference type="Proteomes" id="UP000326924">
    <property type="component" value="Unassembled WGS sequence"/>
</dbReference>
<evidence type="ECO:0000259" key="9">
    <source>
        <dbReference type="PROSITE" id="PS50157"/>
    </source>
</evidence>
<dbReference type="CDD" id="cd00067">
    <property type="entry name" value="GAL4"/>
    <property type="match status" value="1"/>
</dbReference>
<dbReference type="GO" id="GO:0008270">
    <property type="term" value="F:zinc ion binding"/>
    <property type="evidence" value="ECO:0007669"/>
    <property type="project" value="UniProtKB-KW"/>
</dbReference>
<comment type="caution">
    <text evidence="10">The sequence shown here is derived from an EMBL/GenBank/DDBJ whole genome shotgun (WGS) entry which is preliminary data.</text>
</comment>
<dbReference type="GO" id="GO:0000981">
    <property type="term" value="F:DNA-binding transcription factor activity, RNA polymerase II-specific"/>
    <property type="evidence" value="ECO:0007669"/>
    <property type="project" value="InterPro"/>
</dbReference>
<evidence type="ECO:0000256" key="4">
    <source>
        <dbReference type="ARBA" id="ARBA00023163"/>
    </source>
</evidence>
<dbReference type="InterPro" id="IPR036864">
    <property type="entry name" value="Zn2-C6_fun-type_DNA-bd_sf"/>
</dbReference>
<keyword evidence="5" id="KW-0539">Nucleus</keyword>
<dbReference type="Gene3D" id="4.10.240.10">
    <property type="entry name" value="Zn(2)-C6 fungal-type DNA-binding domain"/>
    <property type="match status" value="1"/>
</dbReference>
<dbReference type="PROSITE" id="PS50157">
    <property type="entry name" value="ZINC_FINGER_C2H2_2"/>
    <property type="match status" value="1"/>
</dbReference>
<keyword evidence="4" id="KW-0804">Transcription</keyword>
<keyword evidence="11" id="KW-1185">Reference proteome</keyword>
<proteinExistence type="predicted"/>
<dbReference type="AlphaFoldDB" id="A0A5J5EUS8"/>
<dbReference type="EMBL" id="VXIS01000124">
    <property type="protein sequence ID" value="KAA8902936.1"/>
    <property type="molecule type" value="Genomic_DNA"/>
</dbReference>
<feature type="region of interest" description="Disordered" evidence="7">
    <location>
        <begin position="156"/>
        <end position="219"/>
    </location>
</feature>
<dbReference type="PANTHER" id="PTHR47660:SF3">
    <property type="entry name" value="FINGER DOMAIN PROTEIN, PUTATIVE (AFU_ORTHOLOGUE AFUA_4G03310)-RELATED"/>
    <property type="match status" value="1"/>
</dbReference>
<dbReference type="SMART" id="SM00066">
    <property type="entry name" value="GAL4"/>
    <property type="match status" value="1"/>
</dbReference>
<gene>
    <name evidence="10" type="ORF">FN846DRAFT_780365</name>
</gene>
<organism evidence="10 11">
    <name type="scientific">Sphaerosporella brunnea</name>
    <dbReference type="NCBI Taxonomy" id="1250544"/>
    <lineage>
        <taxon>Eukaryota</taxon>
        <taxon>Fungi</taxon>
        <taxon>Dikarya</taxon>
        <taxon>Ascomycota</taxon>
        <taxon>Pezizomycotina</taxon>
        <taxon>Pezizomycetes</taxon>
        <taxon>Pezizales</taxon>
        <taxon>Pyronemataceae</taxon>
        <taxon>Sphaerosporella</taxon>
    </lineage>
</organism>
<name>A0A5J5EUS8_9PEZI</name>
<evidence type="ECO:0000256" key="6">
    <source>
        <dbReference type="PROSITE-ProRule" id="PRU00042"/>
    </source>
</evidence>
<feature type="domain" description="Zn(2)-C6 fungal-type" evidence="8">
    <location>
        <begin position="81"/>
        <end position="112"/>
    </location>
</feature>
<feature type="region of interest" description="Disordered" evidence="7">
    <location>
        <begin position="1"/>
        <end position="37"/>
    </location>
</feature>
<dbReference type="PROSITE" id="PS50048">
    <property type="entry name" value="ZN2_CY6_FUNGAL_2"/>
    <property type="match status" value="1"/>
</dbReference>
<dbReference type="PROSITE" id="PS00463">
    <property type="entry name" value="ZN2_CY6_FUNGAL_1"/>
    <property type="match status" value="1"/>
</dbReference>
<evidence type="ECO:0000259" key="8">
    <source>
        <dbReference type="PROSITE" id="PS50048"/>
    </source>
</evidence>
<reference evidence="10 11" key="1">
    <citation type="submission" date="2019-09" db="EMBL/GenBank/DDBJ databases">
        <title>Draft genome of the ectomycorrhizal ascomycete Sphaerosporella brunnea.</title>
        <authorList>
            <consortium name="DOE Joint Genome Institute"/>
            <person name="Benucci G.M."/>
            <person name="Marozzi G."/>
            <person name="Antonielli L."/>
            <person name="Sanchez S."/>
            <person name="Marco P."/>
            <person name="Wang X."/>
            <person name="Falini L.B."/>
            <person name="Barry K."/>
            <person name="Haridas S."/>
            <person name="Lipzen A."/>
            <person name="Labutti K."/>
            <person name="Grigoriev I.V."/>
            <person name="Murat C."/>
            <person name="Martin F."/>
            <person name="Albertini E."/>
            <person name="Donnini D."/>
            <person name="Bonito G."/>
        </authorList>
    </citation>
    <scope>NUCLEOTIDE SEQUENCE [LARGE SCALE GENOMIC DNA]</scope>
    <source>
        <strain evidence="10 11">Sb_GMNB300</strain>
    </source>
</reference>
<keyword evidence="6" id="KW-0863">Zinc-finger</keyword>
<keyword evidence="2" id="KW-0862">Zinc</keyword>
<evidence type="ECO:0000313" key="11">
    <source>
        <dbReference type="Proteomes" id="UP000326924"/>
    </source>
</evidence>
<evidence type="ECO:0000256" key="7">
    <source>
        <dbReference type="SAM" id="MobiDB-lite"/>
    </source>
</evidence>
<dbReference type="PANTHER" id="PTHR47660">
    <property type="entry name" value="TRANSCRIPTION FACTOR WITH C2H2 AND ZN(2)-CYS(6) DNA BINDING DOMAIN (EUROFUNG)-RELATED-RELATED"/>
    <property type="match status" value="1"/>
</dbReference>
<accession>A0A5J5EUS8</accession>
<evidence type="ECO:0000256" key="2">
    <source>
        <dbReference type="ARBA" id="ARBA00022833"/>
    </source>
</evidence>
<evidence type="ECO:0000256" key="5">
    <source>
        <dbReference type="ARBA" id="ARBA00023242"/>
    </source>
</evidence>
<evidence type="ECO:0000256" key="3">
    <source>
        <dbReference type="ARBA" id="ARBA00023015"/>
    </source>
</evidence>